<dbReference type="EMBL" id="JAFIQS010000006">
    <property type="protein sequence ID" value="KAG5168414.1"/>
    <property type="molecule type" value="Genomic_DNA"/>
</dbReference>
<feature type="signal peptide" evidence="1">
    <location>
        <begin position="1"/>
        <end position="24"/>
    </location>
</feature>
<protein>
    <submittedName>
        <fullName evidence="2">Uncharacterized protein</fullName>
    </submittedName>
</protein>
<gene>
    <name evidence="2" type="ORF">JR316_007013</name>
</gene>
<comment type="caution">
    <text evidence="2">The sequence shown here is derived from an EMBL/GenBank/DDBJ whole genome shotgun (WGS) entry which is preliminary data.</text>
</comment>
<sequence>MVKVTSATLLVAAALVAGPVSVLAAGSGWEEFELESRSISPSDSSALSPFARETEELFGRIAEELDLREFEDGDMQGLVERSKIGHFFHKLWHGIKKVASVAHGGCSRCVSTSVIRREDASEHEILLARGAAELDNLFERTIAGIDARSPGFARFMKSGMTHVEAHPHAVHHAAHVASSLAQAAFNNRRDYEDLELDFVERDNLAFDEEIYGREYQAEEDLYGRAFEEEFERDFDELDELD</sequence>
<feature type="chain" id="PRO_5034818941" evidence="1">
    <location>
        <begin position="25"/>
        <end position="241"/>
    </location>
</feature>
<keyword evidence="1" id="KW-0732">Signal</keyword>
<evidence type="ECO:0000256" key="1">
    <source>
        <dbReference type="SAM" id="SignalP"/>
    </source>
</evidence>
<accession>A0A8H7XZA0</accession>
<reference evidence="2" key="1">
    <citation type="submission" date="2021-02" db="EMBL/GenBank/DDBJ databases">
        <title>Psilocybe cubensis genome.</title>
        <authorList>
            <person name="Mckernan K.J."/>
            <person name="Crawford S."/>
            <person name="Trippe A."/>
            <person name="Kane L.T."/>
            <person name="Mclaughlin S."/>
        </authorList>
    </citation>
    <scope>NUCLEOTIDE SEQUENCE [LARGE SCALE GENOMIC DNA]</scope>
    <source>
        <strain evidence="2">MGC-MH-2018</strain>
    </source>
</reference>
<evidence type="ECO:0000313" key="2">
    <source>
        <dbReference type="EMBL" id="KAG5168414.1"/>
    </source>
</evidence>
<organism evidence="2">
    <name type="scientific">Psilocybe cubensis</name>
    <name type="common">Psychedelic mushroom</name>
    <name type="synonym">Stropharia cubensis</name>
    <dbReference type="NCBI Taxonomy" id="181762"/>
    <lineage>
        <taxon>Eukaryota</taxon>
        <taxon>Fungi</taxon>
        <taxon>Dikarya</taxon>
        <taxon>Basidiomycota</taxon>
        <taxon>Agaricomycotina</taxon>
        <taxon>Agaricomycetes</taxon>
        <taxon>Agaricomycetidae</taxon>
        <taxon>Agaricales</taxon>
        <taxon>Agaricineae</taxon>
        <taxon>Strophariaceae</taxon>
        <taxon>Psilocybe</taxon>
    </lineage>
</organism>
<proteinExistence type="predicted"/>
<name>A0A8H7XZA0_PSICU</name>
<dbReference type="AlphaFoldDB" id="A0A8H7XZA0"/>